<evidence type="ECO:0000256" key="5">
    <source>
        <dbReference type="ARBA" id="ARBA00022927"/>
    </source>
</evidence>
<dbReference type="InterPro" id="IPR001708">
    <property type="entry name" value="YidC/ALB3/OXA1/COX18"/>
</dbReference>
<dbReference type="PANTHER" id="PTHR12428:SF65">
    <property type="entry name" value="CYTOCHROME C OXIDASE ASSEMBLY PROTEIN COX18, MITOCHONDRIAL"/>
    <property type="match status" value="1"/>
</dbReference>
<keyword evidence="6 10" id="KW-1133">Transmembrane helix</keyword>
<dbReference type="EMBL" id="MHKE01000020">
    <property type="protein sequence ID" value="OGY82424.1"/>
    <property type="molecule type" value="Genomic_DNA"/>
</dbReference>
<evidence type="ECO:0000256" key="8">
    <source>
        <dbReference type="ARBA" id="ARBA00023186"/>
    </source>
</evidence>
<sequence>MGELFNTIIFEPLFNALIGIYHIIPDLGVAIIILTLVIKLILLVPSRSSIVSQKKLQDMQPQLQALQKKYKDNREELGRQMMKFYKDNKVNPLSSCLPILIQFPVLIGLYRVFLAVSHIDPATGILAQDQVAHLYPVLHNVYTVTAIDPYFLGFVDLNATGNWVLAILAGAAQFFQSRMLISNKPPKVEGAKDESMASSMSKQMTYLFPIMIAYFSYRFPAGLALYWLFATLFQLGQQYLLFKKPKNVQPSSPPNV</sequence>
<accession>A0A1G2AZT5</accession>
<keyword evidence="2" id="KW-0813">Transport</keyword>
<comment type="subcellular location">
    <subcellularLocation>
        <location evidence="1">Cell membrane</location>
        <topology evidence="1">Multi-pass membrane protein</topology>
    </subcellularLocation>
    <subcellularLocation>
        <location evidence="9">Membrane</location>
        <topology evidence="9">Multi-pass membrane protein</topology>
    </subcellularLocation>
</comment>
<feature type="transmembrane region" description="Helical" evidence="10">
    <location>
        <begin position="150"/>
        <end position="175"/>
    </location>
</feature>
<dbReference type="InterPro" id="IPR028055">
    <property type="entry name" value="YidC/Oxa/ALB_C"/>
</dbReference>
<feature type="transmembrane region" description="Helical" evidence="10">
    <location>
        <begin position="90"/>
        <end position="113"/>
    </location>
</feature>
<gene>
    <name evidence="12" type="ORF">A2898_05315</name>
</gene>
<keyword evidence="8" id="KW-0143">Chaperone</keyword>
<evidence type="ECO:0000313" key="13">
    <source>
        <dbReference type="Proteomes" id="UP000179164"/>
    </source>
</evidence>
<dbReference type="GO" id="GO:0032977">
    <property type="term" value="F:membrane insertase activity"/>
    <property type="evidence" value="ECO:0007669"/>
    <property type="project" value="InterPro"/>
</dbReference>
<dbReference type="GO" id="GO:0051205">
    <property type="term" value="P:protein insertion into membrane"/>
    <property type="evidence" value="ECO:0007669"/>
    <property type="project" value="TreeGrafter"/>
</dbReference>
<evidence type="ECO:0000256" key="9">
    <source>
        <dbReference type="RuleBase" id="RU003945"/>
    </source>
</evidence>
<feature type="transmembrane region" description="Helical" evidence="10">
    <location>
        <begin position="20"/>
        <end position="44"/>
    </location>
</feature>
<proteinExistence type="inferred from homology"/>
<keyword evidence="3" id="KW-1003">Cell membrane</keyword>
<evidence type="ECO:0000256" key="6">
    <source>
        <dbReference type="ARBA" id="ARBA00022989"/>
    </source>
</evidence>
<keyword evidence="5" id="KW-0653">Protein transport</keyword>
<comment type="similarity">
    <text evidence="9">Belongs to the OXA1/ALB3/YidC family.</text>
</comment>
<evidence type="ECO:0000256" key="1">
    <source>
        <dbReference type="ARBA" id="ARBA00004651"/>
    </source>
</evidence>
<dbReference type="Proteomes" id="UP000179164">
    <property type="component" value="Unassembled WGS sequence"/>
</dbReference>
<evidence type="ECO:0000256" key="3">
    <source>
        <dbReference type="ARBA" id="ARBA00022475"/>
    </source>
</evidence>
<dbReference type="NCBIfam" id="TIGR03592">
    <property type="entry name" value="yidC_oxa1_cterm"/>
    <property type="match status" value="1"/>
</dbReference>
<name>A0A1G2AZT5_9BACT</name>
<organism evidence="12 13">
    <name type="scientific">Candidatus Kerfeldbacteria bacterium RIFCSPLOWO2_01_FULL_48_11</name>
    <dbReference type="NCBI Taxonomy" id="1798543"/>
    <lineage>
        <taxon>Bacteria</taxon>
        <taxon>Candidatus Kerfeldiibacteriota</taxon>
    </lineage>
</organism>
<dbReference type="AlphaFoldDB" id="A0A1G2AZT5"/>
<keyword evidence="4 9" id="KW-0812">Transmembrane</keyword>
<keyword evidence="7 10" id="KW-0472">Membrane</keyword>
<evidence type="ECO:0000256" key="7">
    <source>
        <dbReference type="ARBA" id="ARBA00023136"/>
    </source>
</evidence>
<dbReference type="GO" id="GO:0015031">
    <property type="term" value="P:protein transport"/>
    <property type="evidence" value="ECO:0007669"/>
    <property type="project" value="UniProtKB-KW"/>
</dbReference>
<evidence type="ECO:0000259" key="11">
    <source>
        <dbReference type="Pfam" id="PF02096"/>
    </source>
</evidence>
<dbReference type="STRING" id="1798543.A2898_05315"/>
<dbReference type="PANTHER" id="PTHR12428">
    <property type="entry name" value="OXA1"/>
    <property type="match status" value="1"/>
</dbReference>
<reference evidence="12 13" key="1">
    <citation type="journal article" date="2016" name="Nat. Commun.">
        <title>Thousands of microbial genomes shed light on interconnected biogeochemical processes in an aquifer system.</title>
        <authorList>
            <person name="Anantharaman K."/>
            <person name="Brown C.T."/>
            <person name="Hug L.A."/>
            <person name="Sharon I."/>
            <person name="Castelle C.J."/>
            <person name="Probst A.J."/>
            <person name="Thomas B.C."/>
            <person name="Singh A."/>
            <person name="Wilkins M.J."/>
            <person name="Karaoz U."/>
            <person name="Brodie E.L."/>
            <person name="Williams K.H."/>
            <person name="Hubbard S.S."/>
            <person name="Banfield J.F."/>
        </authorList>
    </citation>
    <scope>NUCLEOTIDE SEQUENCE [LARGE SCALE GENOMIC DNA]</scope>
</reference>
<evidence type="ECO:0000313" key="12">
    <source>
        <dbReference type="EMBL" id="OGY82424.1"/>
    </source>
</evidence>
<comment type="caution">
    <text evidence="12">The sequence shown here is derived from an EMBL/GenBank/DDBJ whole genome shotgun (WGS) entry which is preliminary data.</text>
</comment>
<dbReference type="GO" id="GO:0005886">
    <property type="term" value="C:plasma membrane"/>
    <property type="evidence" value="ECO:0007669"/>
    <property type="project" value="UniProtKB-SubCell"/>
</dbReference>
<evidence type="ECO:0000256" key="4">
    <source>
        <dbReference type="ARBA" id="ARBA00022692"/>
    </source>
</evidence>
<feature type="domain" description="Membrane insertase YidC/Oxa/ALB C-terminal" evidence="11">
    <location>
        <begin position="28"/>
        <end position="241"/>
    </location>
</feature>
<feature type="transmembrane region" description="Helical" evidence="10">
    <location>
        <begin position="196"/>
        <end position="217"/>
    </location>
</feature>
<evidence type="ECO:0000256" key="2">
    <source>
        <dbReference type="ARBA" id="ARBA00022448"/>
    </source>
</evidence>
<dbReference type="InterPro" id="IPR047196">
    <property type="entry name" value="YidC_ALB_C"/>
</dbReference>
<dbReference type="Pfam" id="PF02096">
    <property type="entry name" value="60KD_IMP"/>
    <property type="match status" value="1"/>
</dbReference>
<evidence type="ECO:0000256" key="10">
    <source>
        <dbReference type="SAM" id="Phobius"/>
    </source>
</evidence>
<dbReference type="CDD" id="cd20070">
    <property type="entry name" value="5TM_YidC_Alb3"/>
    <property type="match status" value="1"/>
</dbReference>
<protein>
    <recommendedName>
        <fullName evidence="11">Membrane insertase YidC/Oxa/ALB C-terminal domain-containing protein</fullName>
    </recommendedName>
</protein>